<accession>D5P672</accession>
<sequence>MMSRPPGTPEGSRDPAGSVNASRHGAALFVLYPAHKGAFDDWV</sequence>
<keyword evidence="3" id="KW-1185">Reference proteome</keyword>
<dbReference type="AlphaFoldDB" id="D5P672"/>
<evidence type="ECO:0000313" key="2">
    <source>
        <dbReference type="EMBL" id="EFG78431.1"/>
    </source>
</evidence>
<name>D5P672_9MYCO</name>
<proteinExistence type="predicted"/>
<gene>
    <name evidence="2" type="ORF">HMPREF0591_1674</name>
</gene>
<dbReference type="HOGENOM" id="CLU_3236306_0_0_11"/>
<evidence type="ECO:0000313" key="3">
    <source>
        <dbReference type="Proteomes" id="UP000003653"/>
    </source>
</evidence>
<organism evidence="2 3">
    <name type="scientific">Mycobacterium parascrofulaceum ATCC BAA-614</name>
    <dbReference type="NCBI Taxonomy" id="525368"/>
    <lineage>
        <taxon>Bacteria</taxon>
        <taxon>Bacillati</taxon>
        <taxon>Actinomycetota</taxon>
        <taxon>Actinomycetes</taxon>
        <taxon>Mycobacteriales</taxon>
        <taxon>Mycobacteriaceae</taxon>
        <taxon>Mycobacterium</taxon>
        <taxon>Mycobacterium simiae complex</taxon>
    </lineage>
</organism>
<protein>
    <submittedName>
        <fullName evidence="2">Uncharacterized protein</fullName>
    </submittedName>
</protein>
<dbReference type="Proteomes" id="UP000003653">
    <property type="component" value="Unassembled WGS sequence"/>
</dbReference>
<comment type="caution">
    <text evidence="2">The sequence shown here is derived from an EMBL/GenBank/DDBJ whole genome shotgun (WGS) entry which is preliminary data.</text>
</comment>
<dbReference type="EMBL" id="ADNV01000122">
    <property type="protein sequence ID" value="EFG78431.1"/>
    <property type="molecule type" value="Genomic_DNA"/>
</dbReference>
<reference evidence="2 3" key="1">
    <citation type="submission" date="2010-04" db="EMBL/GenBank/DDBJ databases">
        <authorList>
            <person name="Muzny D."/>
            <person name="Qin X."/>
            <person name="Deng J."/>
            <person name="Jiang H."/>
            <person name="Liu Y."/>
            <person name="Qu J."/>
            <person name="Song X.-Z."/>
            <person name="Zhang L."/>
            <person name="Thornton R."/>
            <person name="Coyle M."/>
            <person name="Francisco L."/>
            <person name="Jackson L."/>
            <person name="Javaid M."/>
            <person name="Korchina V."/>
            <person name="Kovar C."/>
            <person name="Mata R."/>
            <person name="Mathew T."/>
            <person name="Ngo R."/>
            <person name="Nguyen L."/>
            <person name="Nguyen N."/>
            <person name="Okwuonu G."/>
            <person name="Ongeri F."/>
            <person name="Pham C."/>
            <person name="Simmons D."/>
            <person name="Wilczek-Boney K."/>
            <person name="Hale W."/>
            <person name="Jakkamsetti A."/>
            <person name="Pham P."/>
            <person name="Ruth R."/>
            <person name="San Lucas F."/>
            <person name="Warren J."/>
            <person name="Zhang J."/>
            <person name="Zhao Z."/>
            <person name="Zhou C."/>
            <person name="Zhu D."/>
            <person name="Lee S."/>
            <person name="Bess C."/>
            <person name="Blankenburg K."/>
            <person name="Forbes L."/>
            <person name="Fu Q."/>
            <person name="Gubbala S."/>
            <person name="Hirani K."/>
            <person name="Jayaseelan J.C."/>
            <person name="Lara F."/>
            <person name="Munidasa M."/>
            <person name="Palculict T."/>
            <person name="Patil S."/>
            <person name="Pu L.-L."/>
            <person name="Saada N."/>
            <person name="Tang L."/>
            <person name="Weissenberger G."/>
            <person name="Zhu Y."/>
            <person name="Hemphill L."/>
            <person name="Shang Y."/>
            <person name="Youmans B."/>
            <person name="Ayvaz T."/>
            <person name="Ross M."/>
            <person name="Santibanez J."/>
            <person name="Aqrawi P."/>
            <person name="Gross S."/>
            <person name="Joshi V."/>
            <person name="Fowler G."/>
            <person name="Nazareth L."/>
            <person name="Reid J."/>
            <person name="Worley K."/>
            <person name="Petrosino J."/>
            <person name="Highlander S."/>
            <person name="Gibbs R."/>
        </authorList>
    </citation>
    <scope>NUCLEOTIDE SEQUENCE [LARGE SCALE GENOMIC DNA]</scope>
    <source>
        <strain evidence="2 3">ATCC BAA-614</strain>
    </source>
</reference>
<evidence type="ECO:0000256" key="1">
    <source>
        <dbReference type="SAM" id="MobiDB-lite"/>
    </source>
</evidence>
<feature type="region of interest" description="Disordered" evidence="1">
    <location>
        <begin position="1"/>
        <end position="20"/>
    </location>
</feature>